<comment type="caution">
    <text evidence="2">The sequence shown here is derived from an EMBL/GenBank/DDBJ whole genome shotgun (WGS) entry which is preliminary data.</text>
</comment>
<protein>
    <recommendedName>
        <fullName evidence="4">Kinesin-associated protein 3</fullName>
    </recommendedName>
</protein>
<name>A0A553RJQ4_9TELE</name>
<dbReference type="Pfam" id="PF05804">
    <property type="entry name" value="KAP"/>
    <property type="match status" value="2"/>
</dbReference>
<dbReference type="InterPro" id="IPR008658">
    <property type="entry name" value="KAP3"/>
</dbReference>
<feature type="repeat" description="ARM" evidence="1">
    <location>
        <begin position="649"/>
        <end position="693"/>
    </location>
</feature>
<reference evidence="2 3" key="1">
    <citation type="journal article" date="2019" name="Sci. Data">
        <title>Hybrid genome assembly and annotation of Danionella translucida.</title>
        <authorList>
            <person name="Kadobianskyi M."/>
            <person name="Schulze L."/>
            <person name="Schuelke M."/>
            <person name="Judkewitz B."/>
        </authorList>
    </citation>
    <scope>NUCLEOTIDE SEQUENCE [LARGE SCALE GENOMIC DNA]</scope>
    <source>
        <strain evidence="2 3">Bolton</strain>
    </source>
</reference>
<dbReference type="Proteomes" id="UP000316079">
    <property type="component" value="Unassembled WGS sequence"/>
</dbReference>
<evidence type="ECO:0000256" key="1">
    <source>
        <dbReference type="PROSITE-ProRule" id="PRU00259"/>
    </source>
</evidence>
<dbReference type="PROSITE" id="PS50176">
    <property type="entry name" value="ARM_REPEAT"/>
    <property type="match status" value="1"/>
</dbReference>
<dbReference type="GO" id="GO:0044782">
    <property type="term" value="P:cilium organization"/>
    <property type="evidence" value="ECO:0007669"/>
    <property type="project" value="TreeGrafter"/>
</dbReference>
<dbReference type="STRING" id="623744.A0A553RJQ4"/>
<dbReference type="SMART" id="SM00185">
    <property type="entry name" value="ARM"/>
    <property type="match status" value="3"/>
</dbReference>
<dbReference type="PANTHER" id="PTHR15605">
    <property type="entry name" value="KINESIN-ASSOCIATED PROTEINS"/>
    <property type="match status" value="1"/>
</dbReference>
<dbReference type="AlphaFoldDB" id="A0A553RJQ4"/>
<dbReference type="GO" id="GO:0048513">
    <property type="term" value="P:animal organ development"/>
    <property type="evidence" value="ECO:0007669"/>
    <property type="project" value="UniProtKB-ARBA"/>
</dbReference>
<accession>A0A553RJQ4</accession>
<sequence>MQADDARYLKRKYKGGSLDVHPTEKALVVQYEVEATILGEMGDPMLGERKECQKIIRLKSLNSSTDISSLARKVVEECRLISPSRLPEVEQLLFYLQNRKKSAEKKEKKQIKPRDLTPFEGMELDEEANINNMDDYVELLYEDIPEKIRGATLILHLARNPDNLEELLQNETALGALARVLREDWKQSVDLATTIIYVFFCFSSFSQFHSLITHYKIGALCMNIIEHELKRYDLWQDELQKKKKADILSVFEVVDNQNLKREYEKALKKYHGLLTKQEQLLRVAMYLLLNLSEDTRTELKMRNKNIVHLLVKTLDRDSEELLVLVVSFLKKLSIFLENKNDMAEVDTVEKLAKLVPCDHEDLLNITLRLLLNLSFDTGLRGKMVQAELLPKITALLGPQEHIWLQYTEITLPEGSMAGSDPYTPPLAPLGSESVSLIKSRLMCIAGPGFVVLCERDEVQRQIAMRILYHISMDDRFKSMFAYTDCIPQVMKMLFDCGEERIDAELISFCINLAANKRNAHIMCEGNGLKMLMKRALKLKDPLIMKMIRNISQHDGSSKNLFIDYVGDLAAQIGLKEEEEFVIECLGTLSNLTIPDLDWELVLKEYNLVPYLKDHLKPGSAEDDLILEVVIMIGTVSMDDSCAVMLAKSGIIPALIELLNAQQEDDEFVCQIVYVFYQMVFHQATRDVIIKETQAPAYLIDLMHDKNTEIRKVCDNTLDIIAEYDVEWGKKIQSEKFRWHNSQWLEMVENRQMDEAEPFMVLSLDGIIPADGAISPEFYSDYQNGELLVPQGFPTRSLTDGYSQIGVGSARPATAYGFRPDEQFYYGFTASR</sequence>
<organism evidence="2 3">
    <name type="scientific">Danionella cerebrum</name>
    <dbReference type="NCBI Taxonomy" id="2873325"/>
    <lineage>
        <taxon>Eukaryota</taxon>
        <taxon>Metazoa</taxon>
        <taxon>Chordata</taxon>
        <taxon>Craniata</taxon>
        <taxon>Vertebrata</taxon>
        <taxon>Euteleostomi</taxon>
        <taxon>Actinopterygii</taxon>
        <taxon>Neopterygii</taxon>
        <taxon>Teleostei</taxon>
        <taxon>Ostariophysi</taxon>
        <taxon>Cypriniformes</taxon>
        <taxon>Danionidae</taxon>
        <taxon>Danioninae</taxon>
        <taxon>Danionella</taxon>
    </lineage>
</organism>
<dbReference type="GO" id="GO:0019894">
    <property type="term" value="F:kinesin binding"/>
    <property type="evidence" value="ECO:0007669"/>
    <property type="project" value="InterPro"/>
</dbReference>
<gene>
    <name evidence="2" type="ORF">DNTS_034465</name>
</gene>
<evidence type="ECO:0000313" key="2">
    <source>
        <dbReference type="EMBL" id="TRZ02409.1"/>
    </source>
</evidence>
<evidence type="ECO:0000313" key="3">
    <source>
        <dbReference type="Proteomes" id="UP000316079"/>
    </source>
</evidence>
<dbReference type="InterPro" id="IPR000225">
    <property type="entry name" value="Armadillo"/>
</dbReference>
<dbReference type="Gene3D" id="1.25.10.10">
    <property type="entry name" value="Leucine-rich Repeat Variant"/>
    <property type="match status" value="1"/>
</dbReference>
<dbReference type="SMART" id="SM01297">
    <property type="entry name" value="KAP"/>
    <property type="match status" value="1"/>
</dbReference>
<dbReference type="GO" id="GO:0005930">
    <property type="term" value="C:axoneme"/>
    <property type="evidence" value="ECO:0007669"/>
    <property type="project" value="TreeGrafter"/>
</dbReference>
<dbReference type="SUPFAM" id="SSF48371">
    <property type="entry name" value="ARM repeat"/>
    <property type="match status" value="1"/>
</dbReference>
<evidence type="ECO:0008006" key="4">
    <source>
        <dbReference type="Google" id="ProtNLM"/>
    </source>
</evidence>
<proteinExistence type="predicted"/>
<dbReference type="OrthoDB" id="10265679at2759"/>
<dbReference type="GO" id="GO:0007018">
    <property type="term" value="P:microtubule-based movement"/>
    <property type="evidence" value="ECO:0007669"/>
    <property type="project" value="TreeGrafter"/>
</dbReference>
<dbReference type="InterPro" id="IPR016024">
    <property type="entry name" value="ARM-type_fold"/>
</dbReference>
<dbReference type="GO" id="GO:0035869">
    <property type="term" value="C:ciliary transition zone"/>
    <property type="evidence" value="ECO:0007669"/>
    <property type="project" value="TreeGrafter"/>
</dbReference>
<keyword evidence="3" id="KW-1185">Reference proteome</keyword>
<dbReference type="InterPro" id="IPR011989">
    <property type="entry name" value="ARM-like"/>
</dbReference>
<dbReference type="PANTHER" id="PTHR15605:SF2">
    <property type="entry name" value="KINESIN-ASSOCIATED PROTEIN 3"/>
    <property type="match status" value="1"/>
</dbReference>
<dbReference type="GO" id="GO:0016939">
    <property type="term" value="C:kinesin II complex"/>
    <property type="evidence" value="ECO:0007669"/>
    <property type="project" value="TreeGrafter"/>
</dbReference>
<dbReference type="EMBL" id="SRMA01023950">
    <property type="protein sequence ID" value="TRZ02409.1"/>
    <property type="molecule type" value="Genomic_DNA"/>
</dbReference>